<organism evidence="2 3">
    <name type="scientific">Collybiopsis luxurians FD-317 M1</name>
    <dbReference type="NCBI Taxonomy" id="944289"/>
    <lineage>
        <taxon>Eukaryota</taxon>
        <taxon>Fungi</taxon>
        <taxon>Dikarya</taxon>
        <taxon>Basidiomycota</taxon>
        <taxon>Agaricomycotina</taxon>
        <taxon>Agaricomycetes</taxon>
        <taxon>Agaricomycetidae</taxon>
        <taxon>Agaricales</taxon>
        <taxon>Marasmiineae</taxon>
        <taxon>Omphalotaceae</taxon>
        <taxon>Collybiopsis</taxon>
        <taxon>Collybiopsis luxurians</taxon>
    </lineage>
</organism>
<protein>
    <submittedName>
        <fullName evidence="2">Uncharacterized protein</fullName>
    </submittedName>
</protein>
<evidence type="ECO:0000256" key="1">
    <source>
        <dbReference type="SAM" id="MobiDB-lite"/>
    </source>
</evidence>
<feature type="region of interest" description="Disordered" evidence="1">
    <location>
        <begin position="81"/>
        <end position="130"/>
    </location>
</feature>
<reference evidence="2 3" key="1">
    <citation type="submission" date="2014-04" db="EMBL/GenBank/DDBJ databases">
        <title>Evolutionary Origins and Diversification of the Mycorrhizal Mutualists.</title>
        <authorList>
            <consortium name="DOE Joint Genome Institute"/>
            <consortium name="Mycorrhizal Genomics Consortium"/>
            <person name="Kohler A."/>
            <person name="Kuo A."/>
            <person name="Nagy L.G."/>
            <person name="Floudas D."/>
            <person name="Copeland A."/>
            <person name="Barry K.W."/>
            <person name="Cichocki N."/>
            <person name="Veneault-Fourrey C."/>
            <person name="LaButti K."/>
            <person name="Lindquist E.A."/>
            <person name="Lipzen A."/>
            <person name="Lundell T."/>
            <person name="Morin E."/>
            <person name="Murat C."/>
            <person name="Riley R."/>
            <person name="Ohm R."/>
            <person name="Sun H."/>
            <person name="Tunlid A."/>
            <person name="Henrissat B."/>
            <person name="Grigoriev I.V."/>
            <person name="Hibbett D.S."/>
            <person name="Martin F."/>
        </authorList>
    </citation>
    <scope>NUCLEOTIDE SEQUENCE [LARGE SCALE GENOMIC DNA]</scope>
    <source>
        <strain evidence="2 3">FD-317 M1</strain>
    </source>
</reference>
<evidence type="ECO:0000313" key="3">
    <source>
        <dbReference type="Proteomes" id="UP000053593"/>
    </source>
</evidence>
<dbReference type="HOGENOM" id="CLU_966622_0_0_1"/>
<dbReference type="Proteomes" id="UP000053593">
    <property type="component" value="Unassembled WGS sequence"/>
</dbReference>
<dbReference type="OrthoDB" id="2210012at2759"/>
<gene>
    <name evidence="2" type="ORF">GYMLUDRAFT_59469</name>
</gene>
<proteinExistence type="predicted"/>
<dbReference type="EMBL" id="KN834775">
    <property type="protein sequence ID" value="KIK60318.1"/>
    <property type="molecule type" value="Genomic_DNA"/>
</dbReference>
<dbReference type="AlphaFoldDB" id="A0A0D0CW54"/>
<evidence type="ECO:0000313" key="2">
    <source>
        <dbReference type="EMBL" id="KIK60318.1"/>
    </source>
</evidence>
<feature type="compositionally biased region" description="Polar residues" evidence="1">
    <location>
        <begin position="88"/>
        <end position="103"/>
    </location>
</feature>
<keyword evidence="3" id="KW-1185">Reference proteome</keyword>
<sequence length="288" mass="31761">MSYSAVDVDWCLSCNKHLDIPGSSYCLQCQPSPSRQIFSLGFQDESEGSDEDECIIQVKDTSPAKGIAAWAANVPSGAPPNHPFSIPYHSSSQPKLLRPQSSRPVPPALSMSESTSTSIPLSTPPSAPRNTSMLSSFANHVRSFVASPAGLPVGKPKTRSRIHNLSSTIHRLHNHNSASSVFSEQDEPEDGPTLSPTDSLYDEMEGLWWVTESDYSSDSSPVLKKSSAQLIATSATRRDEDDCDFFYFQPKVLPIPHEISSRLSKVEWDDDDEIKMEQGRRPRGRQVR</sequence>
<feature type="compositionally biased region" description="Polar residues" evidence="1">
    <location>
        <begin position="173"/>
        <end position="183"/>
    </location>
</feature>
<feature type="region of interest" description="Disordered" evidence="1">
    <location>
        <begin position="266"/>
        <end position="288"/>
    </location>
</feature>
<feature type="region of interest" description="Disordered" evidence="1">
    <location>
        <begin position="173"/>
        <end position="198"/>
    </location>
</feature>
<accession>A0A0D0CW54</accession>
<feature type="compositionally biased region" description="Low complexity" evidence="1">
    <location>
        <begin position="108"/>
        <end position="121"/>
    </location>
</feature>
<name>A0A0D0CW54_9AGAR</name>